<organism evidence="2 3">
    <name type="scientific">Aldrovandia affinis</name>
    <dbReference type="NCBI Taxonomy" id="143900"/>
    <lineage>
        <taxon>Eukaryota</taxon>
        <taxon>Metazoa</taxon>
        <taxon>Chordata</taxon>
        <taxon>Craniata</taxon>
        <taxon>Vertebrata</taxon>
        <taxon>Euteleostomi</taxon>
        <taxon>Actinopterygii</taxon>
        <taxon>Neopterygii</taxon>
        <taxon>Teleostei</taxon>
        <taxon>Notacanthiformes</taxon>
        <taxon>Halosauridae</taxon>
        <taxon>Aldrovandia</taxon>
    </lineage>
</organism>
<dbReference type="Proteomes" id="UP001221898">
    <property type="component" value="Unassembled WGS sequence"/>
</dbReference>
<evidence type="ECO:0000313" key="2">
    <source>
        <dbReference type="EMBL" id="KAJ8418895.1"/>
    </source>
</evidence>
<protein>
    <recommendedName>
        <fullName evidence="1">COMM domain-containing protein</fullName>
    </recommendedName>
</protein>
<keyword evidence="3" id="KW-1185">Reference proteome</keyword>
<dbReference type="InterPro" id="IPR037354">
    <property type="entry name" value="Commd2"/>
</dbReference>
<dbReference type="EMBL" id="JAINUG010000001">
    <property type="protein sequence ID" value="KAJ8418895.1"/>
    <property type="molecule type" value="Genomic_DNA"/>
</dbReference>
<feature type="domain" description="COMM" evidence="1">
    <location>
        <begin position="123"/>
        <end position="190"/>
    </location>
</feature>
<comment type="caution">
    <text evidence="2">The sequence shown here is derived from an EMBL/GenBank/DDBJ whole genome shotgun (WGS) entry which is preliminary data.</text>
</comment>
<dbReference type="PANTHER" id="PTHR15857:SF0">
    <property type="entry name" value="COMM DOMAIN-CONTAINING PROTEIN 2"/>
    <property type="match status" value="1"/>
</dbReference>
<dbReference type="CDD" id="cd04750">
    <property type="entry name" value="Commd2"/>
    <property type="match status" value="1"/>
</dbReference>
<gene>
    <name evidence="2" type="ORF">AAFF_G00003940</name>
</gene>
<evidence type="ECO:0000313" key="3">
    <source>
        <dbReference type="Proteomes" id="UP001221898"/>
    </source>
</evidence>
<dbReference type="AlphaFoldDB" id="A0AAD7TDB4"/>
<name>A0AAD7TDB4_9TELE</name>
<dbReference type="PROSITE" id="PS51269">
    <property type="entry name" value="COMM"/>
    <property type="match status" value="1"/>
</dbReference>
<dbReference type="PANTHER" id="PTHR15857">
    <property type="entry name" value="COMM DOMAIN CONTAINING PROTEIN 2"/>
    <property type="match status" value="1"/>
</dbReference>
<dbReference type="InterPro" id="IPR017920">
    <property type="entry name" value="COMM"/>
</dbReference>
<evidence type="ECO:0000259" key="1">
    <source>
        <dbReference type="PROSITE" id="PS51269"/>
    </source>
</evidence>
<sequence>MLLVLTDEHKEHLGFLPEVDSAVVGEFGRIAVEFLRKGSNPKIYEGAARKLNVTVDTVQHGVEGLMYLLAESSKLMISEVDFQDSILVLGFSEELNTVLLQLYLDNRKEIRHILSELAPSLPHYHNLEWRLDVQLASRALRQQVKPVVTLKLHLETDGEQSARVLQTDPATLLHIIQELEQALAEVKTNHCRRILRNIK</sequence>
<accession>A0AAD7TDB4</accession>
<reference evidence="2" key="1">
    <citation type="journal article" date="2023" name="Science">
        <title>Genome structures resolve the early diversification of teleost fishes.</title>
        <authorList>
            <person name="Parey E."/>
            <person name="Louis A."/>
            <person name="Montfort J."/>
            <person name="Bouchez O."/>
            <person name="Roques C."/>
            <person name="Iampietro C."/>
            <person name="Lluch J."/>
            <person name="Castinel A."/>
            <person name="Donnadieu C."/>
            <person name="Desvignes T."/>
            <person name="Floi Bucao C."/>
            <person name="Jouanno E."/>
            <person name="Wen M."/>
            <person name="Mejri S."/>
            <person name="Dirks R."/>
            <person name="Jansen H."/>
            <person name="Henkel C."/>
            <person name="Chen W.J."/>
            <person name="Zahm M."/>
            <person name="Cabau C."/>
            <person name="Klopp C."/>
            <person name="Thompson A.W."/>
            <person name="Robinson-Rechavi M."/>
            <person name="Braasch I."/>
            <person name="Lecointre G."/>
            <person name="Bobe J."/>
            <person name="Postlethwait J.H."/>
            <person name="Berthelot C."/>
            <person name="Roest Crollius H."/>
            <person name="Guiguen Y."/>
        </authorList>
    </citation>
    <scope>NUCLEOTIDE SEQUENCE</scope>
    <source>
        <strain evidence="2">NC1722</strain>
    </source>
</reference>
<proteinExistence type="predicted"/>
<dbReference type="Pfam" id="PF07258">
    <property type="entry name" value="COMM_domain"/>
    <property type="match status" value="1"/>
</dbReference>